<dbReference type="PROSITE" id="PS51365">
    <property type="entry name" value="RENAL_DIPEPTIDASE_2"/>
    <property type="match status" value="1"/>
</dbReference>
<keyword evidence="1" id="KW-0378">Hydrolase</keyword>
<dbReference type="Pfam" id="PF01244">
    <property type="entry name" value="Peptidase_M19"/>
    <property type="match status" value="1"/>
</dbReference>
<dbReference type="Gene3D" id="3.20.20.140">
    <property type="entry name" value="Metal-dependent hydrolases"/>
    <property type="match status" value="1"/>
</dbReference>
<dbReference type="SUPFAM" id="SSF51556">
    <property type="entry name" value="Metallo-dependent hydrolases"/>
    <property type="match status" value="1"/>
</dbReference>
<protein>
    <submittedName>
        <fullName evidence="1">Membrane dipeptidase</fullName>
        <ecNumber evidence="1">3.4.13.19</ecNumber>
    </submittedName>
</protein>
<proteinExistence type="predicted"/>
<sequence>MLIIDGHLDLAMNALGWNRDLTSTVHEIRRQEAGMAQKGRAAGTVALPELREGRIALTLATLFARVQAPGSTFPGYRSRPIAYGHAQGQFAYYRQLEREGEVRMIRDRAALTSHLAQWEEGATAPLGVVVSMEGADPIVEPEQVADWWADGLRIVGLAHYGPSAYAHGTQSTGPLTDRGRALLPLMEQLGLILDLTHLSDESFWEALERFGGPILASHANCRTLVPGDRQLTDEMIRQLIARDATVGVAMDAWMLQPGWVIGETTNEGVGLARVVDHIDHICQLAGNARHAAIGTDLDGGYGREQSPHDLDTIADLQRIPPLLRERGYAEADVEAIMSGNWRRLLERALPAE</sequence>
<gene>
    <name evidence="1" type="ORF">AVDCRST_MAG88-3553</name>
</gene>
<dbReference type="AlphaFoldDB" id="A0A6J4VQK8"/>
<dbReference type="InterPro" id="IPR032466">
    <property type="entry name" value="Metal_Hydrolase"/>
</dbReference>
<dbReference type="InterPro" id="IPR008257">
    <property type="entry name" value="Pept_M19"/>
</dbReference>
<accession>A0A6J4VQK8</accession>
<reference evidence="1" key="1">
    <citation type="submission" date="2020-02" db="EMBL/GenBank/DDBJ databases">
        <authorList>
            <person name="Meier V. D."/>
        </authorList>
    </citation>
    <scope>NUCLEOTIDE SEQUENCE</scope>
    <source>
        <strain evidence="1">AVDCRST_MAG88</strain>
    </source>
</reference>
<dbReference type="GO" id="GO:0070573">
    <property type="term" value="F:metallodipeptidase activity"/>
    <property type="evidence" value="ECO:0007669"/>
    <property type="project" value="InterPro"/>
</dbReference>
<name>A0A6J4VQK8_9BACT</name>
<dbReference type="GO" id="GO:0006508">
    <property type="term" value="P:proteolysis"/>
    <property type="evidence" value="ECO:0007669"/>
    <property type="project" value="InterPro"/>
</dbReference>
<keyword evidence="1" id="KW-0645">Protease</keyword>
<dbReference type="EC" id="3.4.13.19" evidence="1"/>
<dbReference type="EMBL" id="CADCWM010000859">
    <property type="protein sequence ID" value="CAA9582794.1"/>
    <property type="molecule type" value="Genomic_DNA"/>
</dbReference>
<dbReference type="PANTHER" id="PTHR10443">
    <property type="entry name" value="MICROSOMAL DIPEPTIDASE"/>
    <property type="match status" value="1"/>
</dbReference>
<dbReference type="PANTHER" id="PTHR10443:SF12">
    <property type="entry name" value="DIPEPTIDASE"/>
    <property type="match status" value="1"/>
</dbReference>
<organism evidence="1">
    <name type="scientific">uncultured Thermomicrobiales bacterium</name>
    <dbReference type="NCBI Taxonomy" id="1645740"/>
    <lineage>
        <taxon>Bacteria</taxon>
        <taxon>Pseudomonadati</taxon>
        <taxon>Thermomicrobiota</taxon>
        <taxon>Thermomicrobia</taxon>
        <taxon>Thermomicrobiales</taxon>
        <taxon>environmental samples</taxon>
    </lineage>
</organism>
<evidence type="ECO:0000313" key="1">
    <source>
        <dbReference type="EMBL" id="CAA9582794.1"/>
    </source>
</evidence>
<keyword evidence="1" id="KW-0224">Dipeptidase</keyword>